<dbReference type="EMBL" id="CP074371">
    <property type="protein sequence ID" value="QVI23821.1"/>
    <property type="molecule type" value="Genomic_DNA"/>
</dbReference>
<reference evidence="1 2" key="1">
    <citation type="submission" date="2021-04" db="EMBL/GenBank/DDBJ databases">
        <title>Nocardia tengchongensis.</title>
        <authorList>
            <person name="Zhuang k."/>
            <person name="Ran Y."/>
            <person name="Li W."/>
        </authorList>
    </citation>
    <scope>NUCLEOTIDE SEQUENCE [LARGE SCALE GENOMIC DNA]</scope>
    <source>
        <strain evidence="1 2">CFH S0057</strain>
    </source>
</reference>
<accession>A0ABX8CWX3</accession>
<organism evidence="1 2">
    <name type="scientific">Nocardia tengchongensis</name>
    <dbReference type="NCBI Taxonomy" id="2055889"/>
    <lineage>
        <taxon>Bacteria</taxon>
        <taxon>Bacillati</taxon>
        <taxon>Actinomycetota</taxon>
        <taxon>Actinomycetes</taxon>
        <taxon>Mycobacteriales</taxon>
        <taxon>Nocardiaceae</taxon>
        <taxon>Nocardia</taxon>
    </lineage>
</organism>
<evidence type="ECO:0000313" key="1">
    <source>
        <dbReference type="EMBL" id="QVI23821.1"/>
    </source>
</evidence>
<dbReference type="Proteomes" id="UP000683310">
    <property type="component" value="Chromosome"/>
</dbReference>
<sequence length="114" mass="12729">MNRYVVLYLAPLSVAERFAQVAPAEAAKGMQLWVDWSTRLGPALLDPGKPLGNARRITRTETTETPSEVIGMSILQATSMDEALKLVDNHHHLHWADECEIVILEEQPLPELQS</sequence>
<dbReference type="RefSeq" id="WP_213559889.1">
    <property type="nucleotide sequence ID" value="NZ_JBHZDI010000072.1"/>
</dbReference>
<name>A0ABX8CWX3_9NOCA</name>
<evidence type="ECO:0008006" key="3">
    <source>
        <dbReference type="Google" id="ProtNLM"/>
    </source>
</evidence>
<protein>
    <recommendedName>
        <fullName evidence="3">YCII-related domain-containing protein</fullName>
    </recommendedName>
</protein>
<evidence type="ECO:0000313" key="2">
    <source>
        <dbReference type="Proteomes" id="UP000683310"/>
    </source>
</evidence>
<keyword evidence="2" id="KW-1185">Reference proteome</keyword>
<proteinExistence type="predicted"/>
<gene>
    <name evidence="1" type="ORF">KHQ06_13995</name>
</gene>